<organism evidence="2 3">
    <name type="scientific">Calidithermus terrae</name>
    <dbReference type="NCBI Taxonomy" id="1408545"/>
    <lineage>
        <taxon>Bacteria</taxon>
        <taxon>Thermotogati</taxon>
        <taxon>Deinococcota</taxon>
        <taxon>Deinococci</taxon>
        <taxon>Thermales</taxon>
        <taxon>Thermaceae</taxon>
        <taxon>Calidithermus</taxon>
    </lineage>
</organism>
<keyword evidence="3" id="KW-1185">Reference proteome</keyword>
<protein>
    <submittedName>
        <fullName evidence="2">Uncharacterized protein</fullName>
    </submittedName>
</protein>
<reference evidence="2 3" key="1">
    <citation type="submission" date="2018-08" db="EMBL/GenBank/DDBJ databases">
        <title>Meiothermus terrae DSM 26712 genome sequencing project.</title>
        <authorList>
            <person name="Da Costa M.S."/>
            <person name="Albuquerque L."/>
            <person name="Raposo P."/>
            <person name="Froufe H.J.C."/>
            <person name="Barroso C.S."/>
            <person name="Egas C."/>
        </authorList>
    </citation>
    <scope>NUCLEOTIDE SEQUENCE [LARGE SCALE GENOMIC DNA]</scope>
    <source>
        <strain evidence="2 3">DSM 26712</strain>
    </source>
</reference>
<evidence type="ECO:0000256" key="1">
    <source>
        <dbReference type="SAM" id="MobiDB-lite"/>
    </source>
</evidence>
<feature type="region of interest" description="Disordered" evidence="1">
    <location>
        <begin position="198"/>
        <end position="228"/>
    </location>
</feature>
<dbReference type="AlphaFoldDB" id="A0A399E3A0"/>
<sequence length="307" mass="31425">MGELEGFGLGGGHQQVAALGAQGLQQLEHARQGPVAGDEHQQREAGLHQGHRAVQQLGAGHGLGVQGAGLLELERELVGDGEGVAAPHHQGVVALGQGLEPGAPVGLGGSVHGLGEQGEGVLEALVVGPVGHELGQGGQGRQVALGRGHRLLGLGPQRQHHLAGPGERRGLLVDEGHRERPAAAGLAGDLEQVRALPRLRDGDDEGLVEREAGPVDRGDRGGGAGDHHAQQALEQVLAVERGVVGAAAGDGEGEGRGVAAQVARQRLDLAAVLAQQAFNYGGRLERLAVHLGFVGPGHRLLRPPDRR</sequence>
<name>A0A399E3A0_9DEIN</name>
<accession>A0A399E3A0</accession>
<dbReference type="Proteomes" id="UP000265715">
    <property type="component" value="Unassembled WGS sequence"/>
</dbReference>
<comment type="caution">
    <text evidence="2">The sequence shown here is derived from an EMBL/GenBank/DDBJ whole genome shotgun (WGS) entry which is preliminary data.</text>
</comment>
<proteinExistence type="predicted"/>
<feature type="compositionally biased region" description="Basic and acidic residues" evidence="1">
    <location>
        <begin position="207"/>
        <end position="228"/>
    </location>
</feature>
<evidence type="ECO:0000313" key="3">
    <source>
        <dbReference type="Proteomes" id="UP000265715"/>
    </source>
</evidence>
<dbReference type="EMBL" id="QXDL01000310">
    <property type="protein sequence ID" value="RIH76691.1"/>
    <property type="molecule type" value="Genomic_DNA"/>
</dbReference>
<evidence type="ECO:0000313" key="2">
    <source>
        <dbReference type="EMBL" id="RIH76691.1"/>
    </source>
</evidence>
<gene>
    <name evidence="2" type="ORF">Mterra_03849</name>
</gene>